<proteinExistence type="predicted"/>
<comment type="caution">
    <text evidence="2">The sequence shown here is derived from an EMBL/GenBank/DDBJ whole genome shotgun (WGS) entry which is preliminary data.</text>
</comment>
<keyword evidence="1" id="KW-1133">Transmembrane helix</keyword>
<keyword evidence="1" id="KW-0812">Transmembrane</keyword>
<evidence type="ECO:0000313" key="2">
    <source>
        <dbReference type="EMBL" id="RNA19253.1"/>
    </source>
</evidence>
<keyword evidence="3" id="KW-1185">Reference proteome</keyword>
<accession>A0A3M7R6M2</accession>
<protein>
    <submittedName>
        <fullName evidence="2">Uncharacterized protein</fullName>
    </submittedName>
</protein>
<dbReference type="Proteomes" id="UP000276133">
    <property type="component" value="Unassembled WGS sequence"/>
</dbReference>
<evidence type="ECO:0000313" key="3">
    <source>
        <dbReference type="Proteomes" id="UP000276133"/>
    </source>
</evidence>
<sequence>MKLVLIIAKIKKILIQIISRLNIFVQFLIWNTRFRIPGMLPPSEKKKKRLLGDILKEENTSF</sequence>
<organism evidence="2 3">
    <name type="scientific">Brachionus plicatilis</name>
    <name type="common">Marine rotifer</name>
    <name type="synonym">Brachionus muelleri</name>
    <dbReference type="NCBI Taxonomy" id="10195"/>
    <lineage>
        <taxon>Eukaryota</taxon>
        <taxon>Metazoa</taxon>
        <taxon>Spiralia</taxon>
        <taxon>Gnathifera</taxon>
        <taxon>Rotifera</taxon>
        <taxon>Eurotatoria</taxon>
        <taxon>Monogononta</taxon>
        <taxon>Pseudotrocha</taxon>
        <taxon>Ploima</taxon>
        <taxon>Brachionidae</taxon>
        <taxon>Brachionus</taxon>
    </lineage>
</organism>
<dbReference type="AlphaFoldDB" id="A0A3M7R6M2"/>
<keyword evidence="1" id="KW-0472">Membrane</keyword>
<reference evidence="2 3" key="1">
    <citation type="journal article" date="2018" name="Sci. Rep.">
        <title>Genomic signatures of local adaptation to the degree of environmental predictability in rotifers.</title>
        <authorList>
            <person name="Franch-Gras L."/>
            <person name="Hahn C."/>
            <person name="Garcia-Roger E.M."/>
            <person name="Carmona M.J."/>
            <person name="Serra M."/>
            <person name="Gomez A."/>
        </authorList>
    </citation>
    <scope>NUCLEOTIDE SEQUENCE [LARGE SCALE GENOMIC DNA]</scope>
    <source>
        <strain evidence="2">HYR1</strain>
    </source>
</reference>
<evidence type="ECO:0000256" key="1">
    <source>
        <dbReference type="SAM" id="Phobius"/>
    </source>
</evidence>
<name>A0A3M7R6M2_BRAPC</name>
<gene>
    <name evidence="2" type="ORF">BpHYR1_048108</name>
</gene>
<dbReference type="EMBL" id="REGN01004083">
    <property type="protein sequence ID" value="RNA19253.1"/>
    <property type="molecule type" value="Genomic_DNA"/>
</dbReference>
<feature type="transmembrane region" description="Helical" evidence="1">
    <location>
        <begin position="12"/>
        <end position="30"/>
    </location>
</feature>